<evidence type="ECO:0000313" key="2">
    <source>
        <dbReference type="EMBL" id="PSC03357.1"/>
    </source>
</evidence>
<gene>
    <name evidence="2" type="ORF">SLNSH_19315</name>
</gene>
<sequence>MPTPFTDHPLRGRVLQELHARPFAPVGVPGRLVHLAFMAADGEAVAAAEALGRFCEGLGLPPPAAEARHHRVELSGLRLRWERHSEFLTYTWEQAQGAEQAELPAGEGRPARPEAILSAMRSLQTPGELIAAADVIVRRGELEAEALRAFFGTDQLAVSLFDDGTAAAATDFRPDAEGFVRIVAAGAALDPAQAGALVQRLLEVETYRTLALLGLPLAQSLGPALNGVERRLTGLLQDMAQEPDFNASREALNALTALAAELERDAAASLFRFSATRAYFELVQLRIEALREAPVPYAATWSGFLGRRLNPAIRTCAATEQRQDHLSRKLSRAAQLLRTRVDVELEGQNRDSLALMSDRLDLQLRLQRTVEGLSVAAITYYVASLIHLVLEGAHEEGLPVNPMAGTALSVPIVLALVALLVHRIRRRHTAK</sequence>
<organism evidence="2 3">
    <name type="scientific">Alsobacter soli</name>
    <dbReference type="NCBI Taxonomy" id="2109933"/>
    <lineage>
        <taxon>Bacteria</taxon>
        <taxon>Pseudomonadati</taxon>
        <taxon>Pseudomonadota</taxon>
        <taxon>Alphaproteobacteria</taxon>
        <taxon>Hyphomicrobiales</taxon>
        <taxon>Alsobacteraceae</taxon>
        <taxon>Alsobacter</taxon>
    </lineage>
</organism>
<feature type="transmembrane region" description="Helical" evidence="1">
    <location>
        <begin position="402"/>
        <end position="421"/>
    </location>
</feature>
<dbReference type="InterPro" id="IPR021830">
    <property type="entry name" value="DUF3422"/>
</dbReference>
<dbReference type="Proteomes" id="UP000239772">
    <property type="component" value="Unassembled WGS sequence"/>
</dbReference>
<dbReference type="EMBL" id="PVZS01000027">
    <property type="protein sequence ID" value="PSC03357.1"/>
    <property type="molecule type" value="Genomic_DNA"/>
</dbReference>
<dbReference type="AlphaFoldDB" id="A0A2T1HP07"/>
<accession>A0A2T1HP07</accession>
<reference evidence="3" key="1">
    <citation type="submission" date="2018-03" db="EMBL/GenBank/DDBJ databases">
        <authorList>
            <person name="Sun L."/>
            <person name="Liu H."/>
            <person name="Chen W."/>
            <person name="Huang K."/>
            <person name="Liu W."/>
            <person name="Gao X."/>
        </authorList>
    </citation>
    <scope>NUCLEOTIDE SEQUENCE [LARGE SCALE GENOMIC DNA]</scope>
    <source>
        <strain evidence="3">SH9</strain>
    </source>
</reference>
<keyword evidence="1" id="KW-0472">Membrane</keyword>
<protein>
    <submittedName>
        <fullName evidence="2">DUF3422 domain-containing protein</fullName>
    </submittedName>
</protein>
<keyword evidence="1" id="KW-1133">Transmembrane helix</keyword>
<keyword evidence="3" id="KW-1185">Reference proteome</keyword>
<evidence type="ECO:0000313" key="3">
    <source>
        <dbReference type="Proteomes" id="UP000239772"/>
    </source>
</evidence>
<evidence type="ECO:0000256" key="1">
    <source>
        <dbReference type="SAM" id="Phobius"/>
    </source>
</evidence>
<dbReference type="Pfam" id="PF11902">
    <property type="entry name" value="DUF3422"/>
    <property type="match status" value="1"/>
</dbReference>
<comment type="caution">
    <text evidence="2">The sequence shown here is derived from an EMBL/GenBank/DDBJ whole genome shotgun (WGS) entry which is preliminary data.</text>
</comment>
<name>A0A2T1HP07_9HYPH</name>
<dbReference type="OrthoDB" id="9767470at2"/>
<keyword evidence="1" id="KW-0812">Transmembrane</keyword>
<proteinExistence type="predicted"/>